<dbReference type="Proteomes" id="UP000595884">
    <property type="component" value="Chromosome"/>
</dbReference>
<dbReference type="EMBL" id="CP066294">
    <property type="protein sequence ID" value="QQL46501.1"/>
    <property type="molecule type" value="Genomic_DNA"/>
</dbReference>
<dbReference type="Pfam" id="PF17774">
    <property type="entry name" value="YlmH_RBD"/>
    <property type="match status" value="1"/>
</dbReference>
<dbReference type="InterPro" id="IPR002942">
    <property type="entry name" value="S4_RNA-bd"/>
</dbReference>
<dbReference type="InterPro" id="IPR040591">
    <property type="entry name" value="RqcP2_RBD"/>
</dbReference>
<keyword evidence="1" id="KW-0694">RNA-binding</keyword>
<protein>
    <submittedName>
        <fullName evidence="3">RNA-binding protein</fullName>
    </submittedName>
</protein>
<dbReference type="Pfam" id="PF01479">
    <property type="entry name" value="S4"/>
    <property type="match status" value="1"/>
</dbReference>
<dbReference type="RefSeq" id="WP_002286929.1">
    <property type="nucleotide sequence ID" value="NZ_CBCRTG010000009.1"/>
</dbReference>
<dbReference type="PANTHER" id="PTHR13633:SF3">
    <property type="entry name" value="MITOCHONDRIAL TRANSCRIPTION RESCUE FACTOR 1"/>
    <property type="match status" value="1"/>
</dbReference>
<dbReference type="Gene3D" id="3.10.290.10">
    <property type="entry name" value="RNA-binding S4 domain"/>
    <property type="match status" value="1"/>
</dbReference>
<dbReference type="InterPro" id="IPR012677">
    <property type="entry name" value="Nucleotide-bd_a/b_plait_sf"/>
</dbReference>
<evidence type="ECO:0000259" key="2">
    <source>
        <dbReference type="SMART" id="SM00363"/>
    </source>
</evidence>
<dbReference type="AlphaFoldDB" id="A0AAX1K111"/>
<dbReference type="Gene3D" id="3.30.70.330">
    <property type="match status" value="1"/>
</dbReference>
<gene>
    <name evidence="3" type="ORF">IGS65_005160</name>
</gene>
<dbReference type="CDD" id="cd00165">
    <property type="entry name" value="S4"/>
    <property type="match status" value="1"/>
</dbReference>
<dbReference type="PROSITE" id="PS50889">
    <property type="entry name" value="S4"/>
    <property type="match status" value="1"/>
</dbReference>
<dbReference type="InterPro" id="IPR048443">
    <property type="entry name" value="RqcP2_N"/>
</dbReference>
<proteinExistence type="predicted"/>
<dbReference type="PANTHER" id="PTHR13633">
    <property type="entry name" value="MITOCHONDRIAL TRANSCRIPTION RESCUE FACTOR 1"/>
    <property type="match status" value="1"/>
</dbReference>
<dbReference type="GO" id="GO:0003723">
    <property type="term" value="F:RNA binding"/>
    <property type="evidence" value="ECO:0007669"/>
    <property type="project" value="UniProtKB-KW"/>
</dbReference>
<dbReference type="Gene3D" id="3.30.1370.160">
    <property type="match status" value="1"/>
</dbReference>
<dbReference type="SUPFAM" id="SSF55174">
    <property type="entry name" value="Alpha-L RNA-binding motif"/>
    <property type="match status" value="1"/>
</dbReference>
<evidence type="ECO:0000313" key="3">
    <source>
        <dbReference type="EMBL" id="QQL46501.1"/>
    </source>
</evidence>
<sequence>MMTKQDIYQHFRAEEQEVIEKTYDLIKQVEDTYSFCVTEFLNPRQITVMKSILGQTKLQVYQSSDFISSENARLLIAPAYYELNIADFHISLLEINYNSKFNQLTHSQILGTLINRLGIERYLLGDIIVQENRAQVFIEKTMVSYLNAQVTKIGKAAVVFEEIPFERQITSQSHIREMNVLVSSMRLDKIIAAVLKLSRRQANQLIESEKVKLNYLVQPKVSHLIDIGDLISVRGYGRFTISRDNGLSKGGKHKLIIDRITHK</sequence>
<name>A0AAX1K111_STRMG</name>
<reference evidence="4" key="1">
    <citation type="submission" date="2020-12" db="EMBL/GenBank/DDBJ databases">
        <authorList>
            <person name="Wen Z.T."/>
        </authorList>
    </citation>
    <scope>NUCLEOTIDE SEQUENCE [LARGE SCALE GENOMIC DNA]</scope>
    <source>
        <strain evidence="4">27-3</strain>
    </source>
</reference>
<dbReference type="SMART" id="SM00363">
    <property type="entry name" value="S4"/>
    <property type="match status" value="1"/>
</dbReference>
<dbReference type="InterPro" id="IPR036986">
    <property type="entry name" value="S4_RNA-bd_sf"/>
</dbReference>
<accession>A0AAX1K111</accession>
<dbReference type="Pfam" id="PF21278">
    <property type="entry name" value="YlmH_1st"/>
    <property type="match status" value="1"/>
</dbReference>
<evidence type="ECO:0000313" key="4">
    <source>
        <dbReference type="Proteomes" id="UP000595884"/>
    </source>
</evidence>
<evidence type="ECO:0000256" key="1">
    <source>
        <dbReference type="PROSITE-ProRule" id="PRU00182"/>
    </source>
</evidence>
<feature type="domain" description="RNA-binding S4" evidence="2">
    <location>
        <begin position="185"/>
        <end position="256"/>
    </location>
</feature>
<organism evidence="3 4">
    <name type="scientific">Streptococcus mutans</name>
    <dbReference type="NCBI Taxonomy" id="1309"/>
    <lineage>
        <taxon>Bacteria</taxon>
        <taxon>Bacillati</taxon>
        <taxon>Bacillota</taxon>
        <taxon>Bacilli</taxon>
        <taxon>Lactobacillales</taxon>
        <taxon>Streptococcaceae</taxon>
        <taxon>Streptococcus</taxon>
    </lineage>
</organism>